<feature type="transmembrane region" description="Helical" evidence="1">
    <location>
        <begin position="81"/>
        <end position="102"/>
    </location>
</feature>
<keyword evidence="1" id="KW-0472">Membrane</keyword>
<protein>
    <submittedName>
        <fullName evidence="2">Uncharacterized protein</fullName>
    </submittedName>
</protein>
<dbReference type="EMBL" id="AP026560">
    <property type="protein sequence ID" value="BDP40715.1"/>
    <property type="molecule type" value="Genomic_DNA"/>
</dbReference>
<feature type="transmembrane region" description="Helical" evidence="1">
    <location>
        <begin position="53"/>
        <end position="75"/>
    </location>
</feature>
<feature type="transmembrane region" description="Helical" evidence="1">
    <location>
        <begin position="20"/>
        <end position="41"/>
    </location>
</feature>
<name>A0ABM8AAE2_9DEIO</name>
<evidence type="ECO:0000313" key="3">
    <source>
        <dbReference type="Proteomes" id="UP001064971"/>
    </source>
</evidence>
<evidence type="ECO:0000313" key="2">
    <source>
        <dbReference type="EMBL" id="BDP40715.1"/>
    </source>
</evidence>
<accession>A0ABM8AAE2</accession>
<keyword evidence="1" id="KW-1133">Transmembrane helix</keyword>
<dbReference type="Proteomes" id="UP001064971">
    <property type="component" value="Chromosome"/>
</dbReference>
<sequence>MTAATLFNLPALVLPSGPQALKVVLVALTLAPPVYGWWLLVRSRRRGPVPVTALFPVVFAIAALPVLSHLLLSLAEGRPVLTFDMVALAFFGVALLLFLLRVRTRPSSRHRSRR</sequence>
<organism evidence="2 3">
    <name type="scientific">Deinococcus aetherius</name>
    <dbReference type="NCBI Taxonomy" id="200252"/>
    <lineage>
        <taxon>Bacteria</taxon>
        <taxon>Thermotogati</taxon>
        <taxon>Deinococcota</taxon>
        <taxon>Deinococci</taxon>
        <taxon>Deinococcales</taxon>
        <taxon>Deinococcaceae</taxon>
        <taxon>Deinococcus</taxon>
    </lineage>
</organism>
<evidence type="ECO:0000256" key="1">
    <source>
        <dbReference type="SAM" id="Phobius"/>
    </source>
</evidence>
<reference evidence="2" key="1">
    <citation type="submission" date="2022-07" db="EMBL/GenBank/DDBJ databases">
        <title>Complete Genome Sequence of the Radioresistant Bacterium Deinococcus aetherius ST0316, Isolated from the Air Dust collected in Lower Stratosphere above Japan.</title>
        <authorList>
            <person name="Satoh K."/>
            <person name="Hagiwara K."/>
            <person name="Katsumata K."/>
            <person name="Kubo A."/>
            <person name="Yokobori S."/>
            <person name="Yamagishi A."/>
            <person name="Oono Y."/>
            <person name="Narumi I."/>
        </authorList>
    </citation>
    <scope>NUCLEOTIDE SEQUENCE</scope>
    <source>
        <strain evidence="2">ST0316</strain>
    </source>
</reference>
<proteinExistence type="predicted"/>
<gene>
    <name evidence="2" type="ORF">DAETH_06840</name>
</gene>
<keyword evidence="1" id="KW-0812">Transmembrane</keyword>
<keyword evidence="3" id="KW-1185">Reference proteome</keyword>